<sequence length="406" mass="42920">MVSTTLVNVRPWGAPASDVTVDDGRIAAIAAHDAARPPEPDDVPGEGRILLPSFSDVHVHLDSTRVGLPFRSHSVPEPRTLWDCIMNDRENWRDAGASVAERATTTLGRAIGHGLTSARSYAQVDADCGLERLAGVVAAREAHAGRADVQIVAFPQAGLLLEPGVPELMDAALREGADVVGGIDPCGLDRNPVAHLDIVFDLAERHDVPIDIHLHEAGELGLFSMGLVLDRIRAHGLTSRVTLAHSFALASGLPAVAGVLDRIAEWDVALTTVAPGPREGLPMTDVLARGIRAGLGQDGQRDYWSPYGTTDMLDRTWQLAFTQGWNRDALIEHALAVATVGGRSVIDPAAPRLTSLEDRPGLAVGDAADVVLLRGDTPTAAVMDRDGGRTVLRGGRVVAQDGVLLG</sequence>
<proteinExistence type="predicted"/>
<dbReference type="Gene3D" id="2.30.40.10">
    <property type="entry name" value="Urease, subunit C, domain 1"/>
    <property type="match status" value="1"/>
</dbReference>
<dbReference type="PANTHER" id="PTHR32027:SF9">
    <property type="entry name" value="BLL3847 PROTEIN"/>
    <property type="match status" value="1"/>
</dbReference>
<dbReference type="SUPFAM" id="SSF51338">
    <property type="entry name" value="Composite domain of metallo-dependent hydrolases"/>
    <property type="match status" value="1"/>
</dbReference>
<dbReference type="InterPro" id="IPR052349">
    <property type="entry name" value="Metallo-hydrolase_Enzymes"/>
</dbReference>
<comment type="caution">
    <text evidence="2">The sequence shown here is derived from an EMBL/GenBank/DDBJ whole genome shotgun (WGS) entry which is preliminary data.</text>
</comment>
<dbReference type="RefSeq" id="WP_135848595.1">
    <property type="nucleotide sequence ID" value="NZ_RHPJ01000001.1"/>
</dbReference>
<organism evidence="2 3">
    <name type="scientific">Serinibacter arcticus</name>
    <dbReference type="NCBI Taxonomy" id="1655435"/>
    <lineage>
        <taxon>Bacteria</taxon>
        <taxon>Bacillati</taxon>
        <taxon>Actinomycetota</taxon>
        <taxon>Actinomycetes</taxon>
        <taxon>Micrococcales</taxon>
        <taxon>Beutenbergiaceae</taxon>
        <taxon>Serinibacter</taxon>
    </lineage>
</organism>
<dbReference type="InterPro" id="IPR013108">
    <property type="entry name" value="Amidohydro_3"/>
</dbReference>
<accession>A0A4Z1E7C0</accession>
<feature type="domain" description="Amidohydrolase 3" evidence="1">
    <location>
        <begin position="102"/>
        <end position="399"/>
    </location>
</feature>
<dbReference type="OrthoDB" id="3366604at2"/>
<dbReference type="InterPro" id="IPR032466">
    <property type="entry name" value="Metal_Hydrolase"/>
</dbReference>
<evidence type="ECO:0000259" key="1">
    <source>
        <dbReference type="Pfam" id="PF07969"/>
    </source>
</evidence>
<evidence type="ECO:0000313" key="3">
    <source>
        <dbReference type="Proteomes" id="UP000297318"/>
    </source>
</evidence>
<dbReference type="Gene3D" id="3.20.20.140">
    <property type="entry name" value="Metal-dependent hydrolases"/>
    <property type="match status" value="1"/>
</dbReference>
<dbReference type="InterPro" id="IPR011059">
    <property type="entry name" value="Metal-dep_hydrolase_composite"/>
</dbReference>
<protein>
    <submittedName>
        <fullName evidence="2">Cytosine deaminase</fullName>
    </submittedName>
</protein>
<gene>
    <name evidence="2" type="ORF">SERN_0575</name>
</gene>
<dbReference type="SUPFAM" id="SSF51556">
    <property type="entry name" value="Metallo-dependent hydrolases"/>
    <property type="match status" value="1"/>
</dbReference>
<dbReference type="AlphaFoldDB" id="A0A4Z1E7C0"/>
<dbReference type="Proteomes" id="UP000297318">
    <property type="component" value="Unassembled WGS sequence"/>
</dbReference>
<reference evidence="2 3" key="1">
    <citation type="submission" date="2018-11" db="EMBL/GenBank/DDBJ databases">
        <title>Complete genome sequencing of the Actinobacteria Serinibacter sp. K3-2.</title>
        <authorList>
            <person name="Rakitin A.L."/>
            <person name="Beletsky A.V."/>
            <person name="Mardanov A.V."/>
            <person name="Ravin N.V."/>
            <person name="Gromova A.S."/>
            <person name="Filippova S.N."/>
            <person name="Gal'Chenko V.F."/>
        </authorList>
    </citation>
    <scope>NUCLEOTIDE SEQUENCE [LARGE SCALE GENOMIC DNA]</scope>
    <source>
        <strain evidence="2 3">K3-2</strain>
    </source>
</reference>
<evidence type="ECO:0000313" key="2">
    <source>
        <dbReference type="EMBL" id="TGO06383.1"/>
    </source>
</evidence>
<dbReference type="GO" id="GO:0016814">
    <property type="term" value="F:hydrolase activity, acting on carbon-nitrogen (but not peptide) bonds, in cyclic amidines"/>
    <property type="evidence" value="ECO:0007669"/>
    <property type="project" value="TreeGrafter"/>
</dbReference>
<dbReference type="Pfam" id="PF07969">
    <property type="entry name" value="Amidohydro_3"/>
    <property type="match status" value="1"/>
</dbReference>
<dbReference type="PANTHER" id="PTHR32027">
    <property type="entry name" value="CYTOSINE DEAMINASE"/>
    <property type="match status" value="1"/>
</dbReference>
<keyword evidence="3" id="KW-1185">Reference proteome</keyword>
<name>A0A4Z1E7C0_9MICO</name>
<dbReference type="EMBL" id="RHPJ01000001">
    <property type="protein sequence ID" value="TGO06383.1"/>
    <property type="molecule type" value="Genomic_DNA"/>
</dbReference>